<organism evidence="1 2">
    <name type="scientific">Shewanella loihica (strain ATCC BAA-1088 / PV-4)</name>
    <dbReference type="NCBI Taxonomy" id="323850"/>
    <lineage>
        <taxon>Bacteria</taxon>
        <taxon>Pseudomonadati</taxon>
        <taxon>Pseudomonadota</taxon>
        <taxon>Gammaproteobacteria</taxon>
        <taxon>Alteromonadales</taxon>
        <taxon>Shewanellaceae</taxon>
        <taxon>Shewanella</taxon>
    </lineage>
</organism>
<evidence type="ECO:0008006" key="3">
    <source>
        <dbReference type="Google" id="ProtNLM"/>
    </source>
</evidence>
<dbReference type="AlphaFoldDB" id="A3QCC7"/>
<dbReference type="PANTHER" id="PTHR38978:SF2">
    <property type="entry name" value="DUF2787 DOMAIN-CONTAINING PROTEIN"/>
    <property type="match status" value="1"/>
</dbReference>
<sequence>MQIQRETAINLPEQFYELLEQQVATVDSGTNLVTLNYRDPDYSAESGGYHPVEINLYRSGDQWQLNYFTDFAYCGGPFPELEKEMDVLFLQKEVYSCFYGKSHLREVDGLVQLLVQNFCSYVDMEVYQVQVTTD</sequence>
<dbReference type="RefSeq" id="WP_011865057.1">
    <property type="nucleotide sequence ID" value="NC_009092.1"/>
</dbReference>
<dbReference type="eggNOG" id="ENOG50330C3">
    <property type="taxonomic scope" value="Bacteria"/>
</dbReference>
<gene>
    <name evidence="1" type="ordered locus">Shew_1255</name>
</gene>
<dbReference type="Pfam" id="PF10980">
    <property type="entry name" value="DUF2787"/>
    <property type="match status" value="1"/>
</dbReference>
<proteinExistence type="predicted"/>
<dbReference type="STRING" id="323850.Shew_1255"/>
<dbReference type="HOGENOM" id="CLU_119868_0_0_6"/>
<dbReference type="PANTHER" id="PTHR38978">
    <property type="entry name" value="DUF2787 DOMAIN-CONTAINING PROTEIN"/>
    <property type="match status" value="1"/>
</dbReference>
<evidence type="ECO:0000313" key="1">
    <source>
        <dbReference type="EMBL" id="ABO23125.1"/>
    </source>
</evidence>
<dbReference type="EMBL" id="CP000606">
    <property type="protein sequence ID" value="ABO23125.1"/>
    <property type="molecule type" value="Genomic_DNA"/>
</dbReference>
<dbReference type="InterPro" id="IPR021248">
    <property type="entry name" value="DUF2787"/>
</dbReference>
<dbReference type="Gene3D" id="3.10.450.430">
    <property type="entry name" value="Protein of unknown function DUF2787"/>
    <property type="match status" value="1"/>
</dbReference>
<name>A3QCC7_SHELP</name>
<evidence type="ECO:0000313" key="2">
    <source>
        <dbReference type="Proteomes" id="UP000001558"/>
    </source>
</evidence>
<dbReference type="OrthoDB" id="5589278at2"/>
<dbReference type="Proteomes" id="UP000001558">
    <property type="component" value="Chromosome"/>
</dbReference>
<reference evidence="1 2" key="1">
    <citation type="submission" date="2007-03" db="EMBL/GenBank/DDBJ databases">
        <title>Complete sequence of Shewanella loihica PV-4.</title>
        <authorList>
            <consortium name="US DOE Joint Genome Institute"/>
            <person name="Copeland A."/>
            <person name="Lucas S."/>
            <person name="Lapidus A."/>
            <person name="Barry K."/>
            <person name="Detter J.C."/>
            <person name="Glavina del Rio T."/>
            <person name="Hammon N."/>
            <person name="Israni S."/>
            <person name="Dalin E."/>
            <person name="Tice H."/>
            <person name="Pitluck S."/>
            <person name="Chain P."/>
            <person name="Malfatti S."/>
            <person name="Shin M."/>
            <person name="Vergez L."/>
            <person name="Schmutz J."/>
            <person name="Larimer F."/>
            <person name="Land M."/>
            <person name="Hauser L."/>
            <person name="Kyrpides N."/>
            <person name="Mikhailova N."/>
            <person name="Romine M.F."/>
            <person name="Serres G."/>
            <person name="Fredrickson J."/>
            <person name="Tiedje J."/>
            <person name="Richardson P."/>
        </authorList>
    </citation>
    <scope>NUCLEOTIDE SEQUENCE [LARGE SCALE GENOMIC DNA]</scope>
    <source>
        <strain evidence="2">ATCC BAA-1088 / PV-4</strain>
    </source>
</reference>
<protein>
    <recommendedName>
        <fullName evidence="3">DUF2787 domain-containing protein</fullName>
    </recommendedName>
</protein>
<accession>A3QCC7</accession>
<keyword evidence="2" id="KW-1185">Reference proteome</keyword>
<dbReference type="KEGG" id="slo:Shew_1255"/>